<name>A0A7C9DBR4_OPUST</name>
<dbReference type="EMBL" id="GISG01094344">
    <property type="protein sequence ID" value="MBA4635224.1"/>
    <property type="molecule type" value="Transcribed_RNA"/>
</dbReference>
<dbReference type="AlphaFoldDB" id="A0A7C9DBR4"/>
<reference evidence="1" key="2">
    <citation type="submission" date="2020-07" db="EMBL/GenBank/DDBJ databases">
        <authorList>
            <person name="Vera ALvarez R."/>
            <person name="Arias-Moreno D.M."/>
            <person name="Jimenez-Jacinto V."/>
            <person name="Jimenez-Bremont J.F."/>
            <person name="Swaminathan K."/>
            <person name="Moose S.P."/>
            <person name="Guerrero-Gonzalez M.L."/>
            <person name="Marino-Ramirez L."/>
            <person name="Landsman D."/>
            <person name="Rodriguez-Kessler M."/>
            <person name="Delgado-Sanchez P."/>
        </authorList>
    </citation>
    <scope>NUCLEOTIDE SEQUENCE</scope>
    <source>
        <tissue evidence="1">Cladode</tissue>
    </source>
</reference>
<proteinExistence type="predicted"/>
<accession>A0A7C9DBR4</accession>
<evidence type="ECO:0000313" key="1">
    <source>
        <dbReference type="EMBL" id="MBA4635224.1"/>
    </source>
</evidence>
<protein>
    <submittedName>
        <fullName evidence="1">Uncharacterized protein</fullName>
    </submittedName>
</protein>
<organism evidence="1">
    <name type="scientific">Opuntia streptacantha</name>
    <name type="common">Prickly pear cactus</name>
    <name type="synonym">Opuntia cardona</name>
    <dbReference type="NCBI Taxonomy" id="393608"/>
    <lineage>
        <taxon>Eukaryota</taxon>
        <taxon>Viridiplantae</taxon>
        <taxon>Streptophyta</taxon>
        <taxon>Embryophyta</taxon>
        <taxon>Tracheophyta</taxon>
        <taxon>Spermatophyta</taxon>
        <taxon>Magnoliopsida</taxon>
        <taxon>eudicotyledons</taxon>
        <taxon>Gunneridae</taxon>
        <taxon>Pentapetalae</taxon>
        <taxon>Caryophyllales</taxon>
        <taxon>Cactineae</taxon>
        <taxon>Cactaceae</taxon>
        <taxon>Opuntioideae</taxon>
        <taxon>Opuntia</taxon>
    </lineage>
</organism>
<reference evidence="1" key="1">
    <citation type="journal article" date="2013" name="J. Plant Res.">
        <title>Effect of fungi and light on seed germination of three Opuntia species from semiarid lands of central Mexico.</title>
        <authorList>
            <person name="Delgado-Sanchez P."/>
            <person name="Jimenez-Bremont J.F."/>
            <person name="Guerrero-Gonzalez Mde L."/>
            <person name="Flores J."/>
        </authorList>
    </citation>
    <scope>NUCLEOTIDE SEQUENCE</scope>
    <source>
        <tissue evidence="1">Cladode</tissue>
    </source>
</reference>
<sequence length="100" mass="10886">MSWTPLISSAELTNAGCCSLPILPLWTTKASLLLWNPSHVPAEIGIRISMGTWMFSSWAPASAFNLKPRSSYKLLGHQVLPGHLTSRPWQNPCTPKDGGA</sequence>